<name>A0A0G2T1V7_9ACTN</name>
<keyword evidence="1 2" id="KW-0456">Lyase</keyword>
<dbReference type="SUPFAM" id="SSF48557">
    <property type="entry name" value="L-aspartase-like"/>
    <property type="match status" value="1"/>
</dbReference>
<dbReference type="InterPro" id="IPR001106">
    <property type="entry name" value="Aromatic_Lyase"/>
</dbReference>
<dbReference type="AlphaFoldDB" id="A0A0G2T1V7"/>
<protein>
    <submittedName>
        <fullName evidence="2">Putative phenylalanine ammonia lyase</fullName>
    </submittedName>
</protein>
<evidence type="ECO:0000256" key="1">
    <source>
        <dbReference type="ARBA" id="ARBA00023239"/>
    </source>
</evidence>
<dbReference type="Gene3D" id="1.10.275.10">
    <property type="entry name" value="Fumarase/aspartase (N-terminal domain)"/>
    <property type="match status" value="1"/>
</dbReference>
<dbReference type="EMBL" id="KJ867516">
    <property type="protein sequence ID" value="AKE48676.1"/>
    <property type="molecule type" value="Genomic_DNA"/>
</dbReference>
<dbReference type="InterPro" id="IPR024083">
    <property type="entry name" value="Fumarase/histidase_N"/>
</dbReference>
<organism evidence="2">
    <name type="scientific">Streptomyces sp. SH-62</name>
    <dbReference type="NCBI Taxonomy" id="1629707"/>
    <lineage>
        <taxon>Bacteria</taxon>
        <taxon>Bacillati</taxon>
        <taxon>Actinomycetota</taxon>
        <taxon>Actinomycetes</taxon>
        <taxon>Kitasatosporales</taxon>
        <taxon>Streptomycetaceae</taxon>
        <taxon>Streptomyces</taxon>
    </lineage>
</organism>
<reference evidence="2" key="1">
    <citation type="submission" date="2014-05" db="EMBL/GenBank/DDBJ databases">
        <title>Cloning and heterologous expression of the enterocin biosynthetic gene cluster in Streptomyces sp. SH-62.</title>
        <authorList>
            <person name="Zhang Y."/>
            <person name="Lu Z."/>
            <person name="Huang S."/>
            <person name="He J."/>
        </authorList>
    </citation>
    <scope>NUCLEOTIDE SEQUENCE</scope>
    <source>
        <strain evidence="2">SH-62</strain>
    </source>
</reference>
<dbReference type="InterPro" id="IPR031007">
    <property type="entry name" value="Phe_D_beta_mut"/>
</dbReference>
<dbReference type="PANTHER" id="PTHR10362">
    <property type="entry name" value="HISTIDINE AMMONIA-LYASE"/>
    <property type="match status" value="1"/>
</dbReference>
<dbReference type="Gene3D" id="1.20.200.10">
    <property type="entry name" value="Fumarase/aspartase (Central domain)"/>
    <property type="match status" value="1"/>
</dbReference>
<sequence>MQSVASTDPPAAKGTFMTFAIELDMNVTLDQLEDTARQRTPVELSASVRSRVRASREVLEKFVQDERVIYGVNTSMGGFVDHLVPVSQARQLQENLINAVATNVGAYLDDTTARTIMLSRIVSLARGNSAITPANLDKLVAVLNAGIVPCIPEKGSLGTSGDLGPLAAIALVCAGQWKARYDGQIMLGQQALSEAGIEPMELSYKDGLALINGTSGMVGLGTVVLQSARRLVDRYLRVSALSVEGLAGMTKPFDPRVHGVKPHRGQRQVASRLWEGLADSRLAVNELDTEQTLAGEMGSVAKAGSLAIEDAYSIRCTPQILGPVLDVLDRIGATLQDELNSSNDNPIVLPEEAEVFHNGHFHGQYVAMAMDHLNMALATVTNLANRRVDRFMDKSNSNGLPAFLCREDPGLRLGLMGGQFMTASLTAETRTLTIPMSVQSLTSTADFQDIVSFGFVAARRAREVLTNAAYVVAFELLCACQAVDIRGADKLSSFTRPLYERTREIVPFFDRDETITDYVEKLAADLIAGEPVDAAVTAY</sequence>
<dbReference type="Pfam" id="PF00221">
    <property type="entry name" value="Lyase_aromatic"/>
    <property type="match status" value="1"/>
</dbReference>
<dbReference type="CDD" id="cd00332">
    <property type="entry name" value="PAL-HAL"/>
    <property type="match status" value="1"/>
</dbReference>
<accession>A0A0G2T1V7</accession>
<proteinExistence type="predicted"/>
<gene>
    <name evidence="2" type="primary">entSP</name>
</gene>
<dbReference type="InterPro" id="IPR008948">
    <property type="entry name" value="L-Aspartase-like"/>
</dbReference>
<dbReference type="FunFam" id="1.10.275.10:FF:000005">
    <property type="entry name" value="Histidine ammonia-lyase"/>
    <property type="match status" value="1"/>
</dbReference>
<evidence type="ECO:0000313" key="2">
    <source>
        <dbReference type="EMBL" id="AKE48676.1"/>
    </source>
</evidence>
<dbReference type="NCBIfam" id="TIGR04475">
    <property type="entry name" value="Phe_D_beta_mut"/>
    <property type="match status" value="1"/>
</dbReference>
<dbReference type="GO" id="GO:0016841">
    <property type="term" value="F:ammonia-lyase activity"/>
    <property type="evidence" value="ECO:0007669"/>
    <property type="project" value="UniProtKB-ARBA"/>
</dbReference>